<reference evidence="1" key="1">
    <citation type="submission" date="2025-08" db="UniProtKB">
        <authorList>
            <consortium name="Ensembl"/>
        </authorList>
    </citation>
    <scope>IDENTIFICATION</scope>
</reference>
<proteinExistence type="predicted"/>
<evidence type="ECO:0000313" key="1">
    <source>
        <dbReference type="Ensembl" id="ENSPLAP00000005788.1"/>
    </source>
</evidence>
<reference evidence="1" key="2">
    <citation type="submission" date="2025-09" db="UniProtKB">
        <authorList>
            <consortium name="Ensembl"/>
        </authorList>
    </citation>
    <scope>IDENTIFICATION</scope>
</reference>
<organism evidence="1 2">
    <name type="scientific">Poecilia latipinna</name>
    <name type="common">sailfin molly</name>
    <dbReference type="NCBI Taxonomy" id="48699"/>
    <lineage>
        <taxon>Eukaryota</taxon>
        <taxon>Metazoa</taxon>
        <taxon>Chordata</taxon>
        <taxon>Craniata</taxon>
        <taxon>Vertebrata</taxon>
        <taxon>Euteleostomi</taxon>
        <taxon>Actinopterygii</taxon>
        <taxon>Neopterygii</taxon>
        <taxon>Teleostei</taxon>
        <taxon>Neoteleostei</taxon>
        <taxon>Acanthomorphata</taxon>
        <taxon>Ovalentaria</taxon>
        <taxon>Atherinomorphae</taxon>
        <taxon>Cyprinodontiformes</taxon>
        <taxon>Poeciliidae</taxon>
        <taxon>Poeciliinae</taxon>
        <taxon>Poecilia</taxon>
    </lineage>
</organism>
<evidence type="ECO:0000313" key="2">
    <source>
        <dbReference type="Proteomes" id="UP000261500"/>
    </source>
</evidence>
<dbReference type="Proteomes" id="UP000261500">
    <property type="component" value="Unplaced"/>
</dbReference>
<protein>
    <submittedName>
        <fullName evidence="1">Uncharacterized protein</fullName>
    </submittedName>
</protein>
<dbReference type="AlphaFoldDB" id="A0A3B3TYT5"/>
<keyword evidence="2" id="KW-1185">Reference proteome</keyword>
<dbReference type="Ensembl" id="ENSPLAT00000007341.1">
    <property type="protein sequence ID" value="ENSPLAP00000005788.1"/>
    <property type="gene ID" value="ENSPLAG00000007792.1"/>
</dbReference>
<accession>A0A3B3TYT5</accession>
<name>A0A3B3TYT5_9TELE</name>
<sequence>MSSGIMSKKFNLERELESVLPRFQLGQRSRPLPPLLFLDTMFLFDLWKIW</sequence>